<evidence type="ECO:0000313" key="2">
    <source>
        <dbReference type="Proteomes" id="UP000266723"/>
    </source>
</evidence>
<name>A0ABQ7A750_BRACR</name>
<sequence length="266" mass="29333">MLLDDVAASGERQTSFIIIDVKICGVPPAAGVLSRSRRLLLLLLSRFFFPSWLFSYSPAICSTDLEFDGGLYFGSDRGGAEVAGGKRISGMAASRMEVRSCVSVPVSRRSDGWCLGLEERWRVGWMSREFPVHAKALVSPRTSVACGCDSFSRRGSSMAILEEGRMALHCEHVELRQGHEGSLKSCCFSGSQRQNMRRFKLHRLVNEGVWVSVVSCFKVEHSQCRITVSPDSFALSPLGGDLNSRCCQDLNPTFGIFGSSLVLWSY</sequence>
<gene>
    <name evidence="1" type="ORF">DY000_02052125</name>
</gene>
<evidence type="ECO:0000313" key="1">
    <source>
        <dbReference type="EMBL" id="KAF3493488.1"/>
    </source>
</evidence>
<keyword evidence="2" id="KW-1185">Reference proteome</keyword>
<dbReference type="EMBL" id="QGKV02002055">
    <property type="protein sequence ID" value="KAF3493488.1"/>
    <property type="molecule type" value="Genomic_DNA"/>
</dbReference>
<proteinExistence type="predicted"/>
<organism evidence="1 2">
    <name type="scientific">Brassica cretica</name>
    <name type="common">Mustard</name>
    <dbReference type="NCBI Taxonomy" id="69181"/>
    <lineage>
        <taxon>Eukaryota</taxon>
        <taxon>Viridiplantae</taxon>
        <taxon>Streptophyta</taxon>
        <taxon>Embryophyta</taxon>
        <taxon>Tracheophyta</taxon>
        <taxon>Spermatophyta</taxon>
        <taxon>Magnoliopsida</taxon>
        <taxon>eudicotyledons</taxon>
        <taxon>Gunneridae</taxon>
        <taxon>Pentapetalae</taxon>
        <taxon>rosids</taxon>
        <taxon>malvids</taxon>
        <taxon>Brassicales</taxon>
        <taxon>Brassicaceae</taxon>
        <taxon>Brassiceae</taxon>
        <taxon>Brassica</taxon>
    </lineage>
</organism>
<reference evidence="1 2" key="1">
    <citation type="journal article" date="2020" name="BMC Genomics">
        <title>Intraspecific diversification of the crop wild relative Brassica cretica Lam. using demographic model selection.</title>
        <authorList>
            <person name="Kioukis A."/>
            <person name="Michalopoulou V.A."/>
            <person name="Briers L."/>
            <person name="Pirintsos S."/>
            <person name="Studholme D.J."/>
            <person name="Pavlidis P."/>
            <person name="Sarris P.F."/>
        </authorList>
    </citation>
    <scope>NUCLEOTIDE SEQUENCE [LARGE SCALE GENOMIC DNA]</scope>
    <source>
        <strain evidence="2">cv. PFS-1207/04</strain>
    </source>
</reference>
<comment type="caution">
    <text evidence="1">The sequence shown here is derived from an EMBL/GenBank/DDBJ whole genome shotgun (WGS) entry which is preliminary data.</text>
</comment>
<protein>
    <submittedName>
        <fullName evidence="1">Uncharacterized protein</fullName>
    </submittedName>
</protein>
<dbReference type="Proteomes" id="UP000266723">
    <property type="component" value="Unassembled WGS sequence"/>
</dbReference>
<accession>A0ABQ7A750</accession>